<reference evidence="3" key="1">
    <citation type="submission" date="2019-12" db="UniProtKB">
        <authorList>
            <consortium name="WormBaseParasite"/>
        </authorList>
    </citation>
    <scope>IDENTIFICATION</scope>
</reference>
<sequence>MSYNSPPSYNLALQYSNVAKEQWTAAAGSADLMSANPSNIPLHTSVGRRPAAPPAGHLRRPAGTSGAQQVCSGAKVAVERPVDEREDGPSGVTDERGSAQFSQTEANQYTPTSVQLPLSSGTKVNDELPTGRTVASASRCNAVKVTKASPTLANTQIDGRKGTCARYSSLKDEEHRTAFGAYWAKANFAVWTCVFAPVLCVNGEEE</sequence>
<dbReference type="AlphaFoldDB" id="A0A5S6Q244"/>
<accession>A0A5S6Q244</accession>
<feature type="region of interest" description="Disordered" evidence="1">
    <location>
        <begin position="44"/>
        <end position="114"/>
    </location>
</feature>
<proteinExistence type="predicted"/>
<keyword evidence="2" id="KW-1185">Reference proteome</keyword>
<evidence type="ECO:0000256" key="1">
    <source>
        <dbReference type="SAM" id="MobiDB-lite"/>
    </source>
</evidence>
<evidence type="ECO:0000313" key="3">
    <source>
        <dbReference type="WBParaSite" id="TMUE_0000001293.1"/>
    </source>
</evidence>
<organism evidence="2 3">
    <name type="scientific">Trichuris muris</name>
    <name type="common">Mouse whipworm</name>
    <dbReference type="NCBI Taxonomy" id="70415"/>
    <lineage>
        <taxon>Eukaryota</taxon>
        <taxon>Metazoa</taxon>
        <taxon>Ecdysozoa</taxon>
        <taxon>Nematoda</taxon>
        <taxon>Enoplea</taxon>
        <taxon>Dorylaimia</taxon>
        <taxon>Trichinellida</taxon>
        <taxon>Trichuridae</taxon>
        <taxon>Trichuris</taxon>
    </lineage>
</organism>
<protein>
    <submittedName>
        <fullName evidence="3">Uncharacterized protein</fullName>
    </submittedName>
</protein>
<feature type="compositionally biased region" description="Polar residues" evidence="1">
    <location>
        <begin position="99"/>
        <end position="114"/>
    </location>
</feature>
<dbReference type="Proteomes" id="UP000046395">
    <property type="component" value="Unassembled WGS sequence"/>
</dbReference>
<name>A0A5S6Q244_TRIMR</name>
<evidence type="ECO:0000313" key="2">
    <source>
        <dbReference type="Proteomes" id="UP000046395"/>
    </source>
</evidence>
<dbReference type="WBParaSite" id="TMUE_0000001293.1">
    <property type="protein sequence ID" value="TMUE_0000001293.1"/>
    <property type="gene ID" value="WBGene00297195"/>
</dbReference>